<feature type="coiled-coil region" evidence="1">
    <location>
        <begin position="45"/>
        <end position="86"/>
    </location>
</feature>
<reference evidence="2" key="1">
    <citation type="submission" date="2023-03" db="EMBL/GenBank/DDBJ databases">
        <authorList>
            <person name="Steffen K."/>
            <person name="Cardenas P."/>
        </authorList>
    </citation>
    <scope>NUCLEOTIDE SEQUENCE</scope>
</reference>
<dbReference type="Proteomes" id="UP001174909">
    <property type="component" value="Unassembled WGS sequence"/>
</dbReference>
<dbReference type="AlphaFoldDB" id="A0AA35RLF7"/>
<gene>
    <name evidence="2" type="ORF">GBAR_LOCUS8213</name>
</gene>
<comment type="caution">
    <text evidence="2">The sequence shown here is derived from an EMBL/GenBank/DDBJ whole genome shotgun (WGS) entry which is preliminary data.</text>
</comment>
<feature type="non-terminal residue" evidence="2">
    <location>
        <position position="113"/>
    </location>
</feature>
<dbReference type="InterPro" id="IPR013865">
    <property type="entry name" value="FAM32A"/>
</dbReference>
<proteinExistence type="predicted"/>
<evidence type="ECO:0000313" key="2">
    <source>
        <dbReference type="EMBL" id="CAI8012858.1"/>
    </source>
</evidence>
<protein>
    <submittedName>
        <fullName evidence="2">Uncharacterized protein</fullName>
    </submittedName>
</protein>
<sequence>MRTYTVSVYGVRERDELAAMSDAYAECVGGSLKLKGVSSGGVKKKKKKKSKAEEVVEVVEKVEEKAEEVKNTRTSAEKAYAAVQAKRVSFPASNTGCLAVTLSSHSKSRRYWR</sequence>
<keyword evidence="3" id="KW-1185">Reference proteome</keyword>
<keyword evidence="1" id="KW-0175">Coiled coil</keyword>
<dbReference type="EMBL" id="CASHTH010001223">
    <property type="protein sequence ID" value="CAI8012858.1"/>
    <property type="molecule type" value="Genomic_DNA"/>
</dbReference>
<evidence type="ECO:0000313" key="3">
    <source>
        <dbReference type="Proteomes" id="UP001174909"/>
    </source>
</evidence>
<dbReference type="Pfam" id="PF08555">
    <property type="entry name" value="FAM32A"/>
    <property type="match status" value="1"/>
</dbReference>
<organism evidence="2 3">
    <name type="scientific">Geodia barretti</name>
    <name type="common">Barrett's horny sponge</name>
    <dbReference type="NCBI Taxonomy" id="519541"/>
    <lineage>
        <taxon>Eukaryota</taxon>
        <taxon>Metazoa</taxon>
        <taxon>Porifera</taxon>
        <taxon>Demospongiae</taxon>
        <taxon>Heteroscleromorpha</taxon>
        <taxon>Tetractinellida</taxon>
        <taxon>Astrophorina</taxon>
        <taxon>Geodiidae</taxon>
        <taxon>Geodia</taxon>
    </lineage>
</organism>
<evidence type="ECO:0000256" key="1">
    <source>
        <dbReference type="SAM" id="Coils"/>
    </source>
</evidence>
<name>A0AA35RLF7_GEOBA</name>
<accession>A0AA35RLF7</accession>